<feature type="chain" id="PRO_5019850662" evidence="1">
    <location>
        <begin position="22"/>
        <end position="269"/>
    </location>
</feature>
<evidence type="ECO:0000256" key="1">
    <source>
        <dbReference type="SAM" id="SignalP"/>
    </source>
</evidence>
<dbReference type="OrthoDB" id="581894at2"/>
<dbReference type="EMBL" id="RCCE01000005">
    <property type="protein sequence ID" value="RLJ41390.1"/>
    <property type="molecule type" value="Genomic_DNA"/>
</dbReference>
<dbReference type="RefSeq" id="WP_121026374.1">
    <property type="nucleotide sequence ID" value="NZ_RCCE01000005.1"/>
</dbReference>
<dbReference type="InterPro" id="IPR019613">
    <property type="entry name" value="DUF4198"/>
</dbReference>
<protein>
    <submittedName>
        <fullName evidence="2">Putative GH25 family protein</fullName>
    </submittedName>
</protein>
<organism evidence="2 3">
    <name type="scientific">Litoreibacter meonggei</name>
    <dbReference type="NCBI Taxonomy" id="1049199"/>
    <lineage>
        <taxon>Bacteria</taxon>
        <taxon>Pseudomonadati</taxon>
        <taxon>Pseudomonadota</taxon>
        <taxon>Alphaproteobacteria</taxon>
        <taxon>Rhodobacterales</taxon>
        <taxon>Roseobacteraceae</taxon>
        <taxon>Litoreibacter</taxon>
    </lineage>
</organism>
<accession>A0A497VD30</accession>
<feature type="signal peptide" evidence="1">
    <location>
        <begin position="1"/>
        <end position="21"/>
    </location>
</feature>
<keyword evidence="3" id="KW-1185">Reference proteome</keyword>
<sequence length="269" mass="30009">MSPRRISTAVALILWAANAHAHEFWISPETYVTPKGGEVQAQLRVGQEFGGASYAFNPNRFERFDLVIGDQVIPVDGRLGDTPALNMPAPAEGLITIVHETGDNLLSYKGMEKFTKFAKHKDFEWAVQRHAERGLPTERFMERYRRYAKSLVAVGDGAGADREVGMKTEIVALANPYTDQLDMFPVKVLLDGKPRADAQIELFDKDPEGEVTITLHRTNSEGIGTFPIQDRHEYLVDAVVLLPLDAGDPTKFPVWVSAWASLTFKVPDW</sequence>
<dbReference type="Pfam" id="PF10670">
    <property type="entry name" value="DUF4198"/>
    <property type="match status" value="1"/>
</dbReference>
<gene>
    <name evidence="2" type="ORF">BCF46_3183</name>
</gene>
<evidence type="ECO:0000313" key="2">
    <source>
        <dbReference type="EMBL" id="RLJ41390.1"/>
    </source>
</evidence>
<keyword evidence="1" id="KW-0732">Signal</keyword>
<evidence type="ECO:0000313" key="3">
    <source>
        <dbReference type="Proteomes" id="UP000269157"/>
    </source>
</evidence>
<dbReference type="Proteomes" id="UP000269157">
    <property type="component" value="Unassembled WGS sequence"/>
</dbReference>
<dbReference type="AlphaFoldDB" id="A0A497VD30"/>
<comment type="caution">
    <text evidence="2">The sequence shown here is derived from an EMBL/GenBank/DDBJ whole genome shotgun (WGS) entry which is preliminary data.</text>
</comment>
<reference evidence="2 3" key="1">
    <citation type="submission" date="2018-10" db="EMBL/GenBank/DDBJ databases">
        <title>Genomic Encyclopedia of Archaeal and Bacterial Type Strains, Phase II (KMG-II): from individual species to whole genera.</title>
        <authorList>
            <person name="Goeker M."/>
        </authorList>
    </citation>
    <scope>NUCLEOTIDE SEQUENCE [LARGE SCALE GENOMIC DNA]</scope>
    <source>
        <strain evidence="2 3">DSM 29466</strain>
    </source>
</reference>
<proteinExistence type="predicted"/>
<name>A0A497VD30_9RHOB</name>